<keyword evidence="2" id="KW-1185">Reference proteome</keyword>
<comment type="caution">
    <text evidence="1">The sequence shown here is derived from an EMBL/GenBank/DDBJ whole genome shotgun (WGS) entry which is preliminary data.</text>
</comment>
<proteinExistence type="predicted"/>
<gene>
    <name evidence="1" type="ORF">ACFOY2_40190</name>
</gene>
<dbReference type="Proteomes" id="UP001595851">
    <property type="component" value="Unassembled WGS sequence"/>
</dbReference>
<evidence type="ECO:0000313" key="2">
    <source>
        <dbReference type="Proteomes" id="UP001595851"/>
    </source>
</evidence>
<evidence type="ECO:0000313" key="1">
    <source>
        <dbReference type="EMBL" id="MFC4013504.1"/>
    </source>
</evidence>
<evidence type="ECO:0008006" key="3">
    <source>
        <dbReference type="Google" id="ProtNLM"/>
    </source>
</evidence>
<dbReference type="RefSeq" id="WP_379533363.1">
    <property type="nucleotide sequence ID" value="NZ_JBHSBI010000028.1"/>
</dbReference>
<protein>
    <recommendedName>
        <fullName evidence="3">XRE family transcriptional regulator</fullName>
    </recommendedName>
</protein>
<accession>A0ABV8GKR6</accession>
<name>A0ABV8GKR6_9ACTN</name>
<organism evidence="1 2">
    <name type="scientific">Nonomuraea purpurea</name>
    <dbReference type="NCBI Taxonomy" id="1849276"/>
    <lineage>
        <taxon>Bacteria</taxon>
        <taxon>Bacillati</taxon>
        <taxon>Actinomycetota</taxon>
        <taxon>Actinomycetes</taxon>
        <taxon>Streptosporangiales</taxon>
        <taxon>Streptosporangiaceae</taxon>
        <taxon>Nonomuraea</taxon>
    </lineage>
</organism>
<reference evidence="2" key="1">
    <citation type="journal article" date="2019" name="Int. J. Syst. Evol. Microbiol.">
        <title>The Global Catalogue of Microorganisms (GCM) 10K type strain sequencing project: providing services to taxonomists for standard genome sequencing and annotation.</title>
        <authorList>
            <consortium name="The Broad Institute Genomics Platform"/>
            <consortium name="The Broad Institute Genome Sequencing Center for Infectious Disease"/>
            <person name="Wu L."/>
            <person name="Ma J."/>
        </authorList>
    </citation>
    <scope>NUCLEOTIDE SEQUENCE [LARGE SCALE GENOMIC DNA]</scope>
    <source>
        <strain evidence="2">TBRC 1276</strain>
    </source>
</reference>
<dbReference type="EMBL" id="JBHSBI010000028">
    <property type="protein sequence ID" value="MFC4013504.1"/>
    <property type="molecule type" value="Genomic_DNA"/>
</dbReference>
<sequence length="522" mass="57416">MSGEGKRALSLSRSWSNRLREKGFTWDQIADVLSLTHDVSPLRRYRLAHDRTAAEVVSMVNDADPAGTACMREARLYDFETWPQAGRRPSARLLAMLAKIYQTAAAHLVTDDVLSTYNGVDRDEIDGADFRDLDANRPREARVTMEPSAAATPTDTSLLDASACVRLLHAIDVEETDVKRRELLFQLALVLGGIKALDFLRILTPDEETRLAGVLRGTWRVDETTARTFEKLTMHARQADDKFGPATLLPVVTGHRTALSQILARESMPPMLRDRLLGSYAQLSQLSGYLAYDLLDYPAAEHAYNDGLRAALELGDPTLIGFLHCWMGMMAAHRQQVTTTLDHAFAARGWAARSPSKLLRAQAESVTSQAHALGGKALASAQARDSAMALAAAPGDSEPTFLYWVSPSMIESKAARSLMWLRQAGPAVAAAQQSLAGLDPRFKKDRALTLVQYAEAMILAKEIPEATGRLAEAAGIAAKHSSARPIDQLRRVRAHLEPWAEDSHVRRLDETLRFHGLKTQLA</sequence>